<name>A0A1N7SDS4_9BURK</name>
<keyword evidence="1" id="KW-0812">Transmembrane</keyword>
<evidence type="ECO:0000313" key="2">
    <source>
        <dbReference type="EMBL" id="SIT45568.1"/>
    </source>
</evidence>
<dbReference type="EMBL" id="CYGX02000057">
    <property type="protein sequence ID" value="SIT45568.1"/>
    <property type="molecule type" value="Genomic_DNA"/>
</dbReference>
<feature type="transmembrane region" description="Helical" evidence="1">
    <location>
        <begin position="46"/>
        <end position="67"/>
    </location>
</feature>
<keyword evidence="1" id="KW-1133">Transmembrane helix</keyword>
<keyword evidence="3" id="KW-1185">Reference proteome</keyword>
<accession>A0A1N7SDS4</accession>
<gene>
    <name evidence="2" type="ORF">BN2475_570064</name>
</gene>
<reference evidence="2 3" key="1">
    <citation type="submission" date="2016-12" db="EMBL/GenBank/DDBJ databases">
        <authorList>
            <person name="Song W.-J."/>
            <person name="Kurnit D.M."/>
        </authorList>
    </citation>
    <scope>NUCLEOTIDE SEQUENCE [LARGE SCALE GENOMIC DNA]</scope>
    <source>
        <strain evidence="2 3">STM7296</strain>
    </source>
</reference>
<protein>
    <submittedName>
        <fullName evidence="2">Uncharacterized protein</fullName>
    </submittedName>
</protein>
<dbReference type="Proteomes" id="UP000187012">
    <property type="component" value="Unassembled WGS sequence"/>
</dbReference>
<proteinExistence type="predicted"/>
<sequence>MMGAAMRLKSCIALLRTRRDARDGKGWDTEREARCEAPPRRKVRQAVGLAALIATAGLMAATGGLIASAHGPRANRAIDASQDCSARYAALLDLAELARRDGKSSEVVVRGLSERGGALSGCLPAARGSRAVQ</sequence>
<dbReference type="AlphaFoldDB" id="A0A1N7SDS4"/>
<keyword evidence="1" id="KW-0472">Membrane</keyword>
<organism evidence="2 3">
    <name type="scientific">Paraburkholderia ribeironis</name>
    <dbReference type="NCBI Taxonomy" id="1247936"/>
    <lineage>
        <taxon>Bacteria</taxon>
        <taxon>Pseudomonadati</taxon>
        <taxon>Pseudomonadota</taxon>
        <taxon>Betaproteobacteria</taxon>
        <taxon>Burkholderiales</taxon>
        <taxon>Burkholderiaceae</taxon>
        <taxon>Paraburkholderia</taxon>
    </lineage>
</organism>
<evidence type="ECO:0000313" key="3">
    <source>
        <dbReference type="Proteomes" id="UP000187012"/>
    </source>
</evidence>
<evidence type="ECO:0000256" key="1">
    <source>
        <dbReference type="SAM" id="Phobius"/>
    </source>
</evidence>